<dbReference type="Proteomes" id="UP000274920">
    <property type="component" value="Unassembled WGS sequence"/>
</dbReference>
<name>A0A426DQB2_9FIRM</name>
<evidence type="ECO:0000313" key="1">
    <source>
        <dbReference type="EMBL" id="RRK34938.1"/>
    </source>
</evidence>
<protein>
    <submittedName>
        <fullName evidence="1">Uncharacterized protein</fullName>
    </submittedName>
</protein>
<keyword evidence="2" id="KW-1185">Reference proteome</keyword>
<dbReference type="EMBL" id="RHJS01000002">
    <property type="protein sequence ID" value="RRK34938.1"/>
    <property type="molecule type" value="Genomic_DNA"/>
</dbReference>
<organism evidence="1 2">
    <name type="scientific">Schaedlerella arabinosiphila</name>
    <dbReference type="NCBI Taxonomy" id="2044587"/>
    <lineage>
        <taxon>Bacteria</taxon>
        <taxon>Bacillati</taxon>
        <taxon>Bacillota</taxon>
        <taxon>Clostridia</taxon>
        <taxon>Lachnospirales</taxon>
        <taxon>Lachnospiraceae</taxon>
        <taxon>Schaedlerella</taxon>
    </lineage>
</organism>
<sequence>MKHLDFTLVPVEIKQLLNSVNEIYINNTHAANFLRDHPEKYELDKPFEPGDCPDSGQITIHGREKLSYFDMCVMDAIYTIEATQKGQINKFLLRKEGKYSFL</sequence>
<accession>A0A426DQB2</accession>
<proteinExistence type="predicted"/>
<reference evidence="1" key="1">
    <citation type="submission" date="2018-10" db="EMBL/GenBank/DDBJ databases">
        <title>Schaedlerella arabinophila gen. nov. sp. nov., isolated from the mouse intestinal tract and comparative analysis with the genome of the closely related altered Schaedler flora strain ASF502.</title>
        <authorList>
            <person name="Miyake S."/>
            <person name="Soh M."/>
            <person name="Seedorf H."/>
        </authorList>
    </citation>
    <scope>NUCLEOTIDE SEQUENCE [LARGE SCALE GENOMIC DNA]</scope>
    <source>
        <strain evidence="1">DSM 106076</strain>
    </source>
</reference>
<comment type="caution">
    <text evidence="1">The sequence shown here is derived from an EMBL/GenBank/DDBJ whole genome shotgun (WGS) entry which is preliminary data.</text>
</comment>
<gene>
    <name evidence="1" type="ORF">EBB54_29080</name>
</gene>
<evidence type="ECO:0000313" key="2">
    <source>
        <dbReference type="Proteomes" id="UP000274920"/>
    </source>
</evidence>
<dbReference type="RefSeq" id="WP_125130206.1">
    <property type="nucleotide sequence ID" value="NZ_RHJS01000002.1"/>
</dbReference>
<dbReference type="AlphaFoldDB" id="A0A426DQB2"/>